<evidence type="ECO:0000256" key="1">
    <source>
        <dbReference type="ARBA" id="ARBA00022729"/>
    </source>
</evidence>
<dbReference type="InterPro" id="IPR013766">
    <property type="entry name" value="Thioredoxin_domain"/>
</dbReference>
<dbReference type="GO" id="GO:0016491">
    <property type="term" value="F:oxidoreductase activity"/>
    <property type="evidence" value="ECO:0007669"/>
    <property type="project" value="InterPro"/>
</dbReference>
<dbReference type="InterPro" id="IPR000866">
    <property type="entry name" value="AhpC/TSA"/>
</dbReference>
<dbReference type="PANTHER" id="PTHR43037:SF1">
    <property type="entry name" value="BLL1128 PROTEIN"/>
    <property type="match status" value="1"/>
</dbReference>
<dbReference type="EMBL" id="CP003364">
    <property type="protein sequence ID" value="AGA31520.1"/>
    <property type="molecule type" value="Genomic_DNA"/>
</dbReference>
<gene>
    <name evidence="3" type="ordered locus">Sinac_7486</name>
</gene>
<dbReference type="eggNOG" id="COG4099">
    <property type="taxonomic scope" value="Bacteria"/>
</dbReference>
<dbReference type="Pfam" id="PF01738">
    <property type="entry name" value="DLH"/>
    <property type="match status" value="1"/>
</dbReference>
<keyword evidence="1" id="KW-0732">Signal</keyword>
<dbReference type="CDD" id="cd02966">
    <property type="entry name" value="TlpA_like_family"/>
    <property type="match status" value="1"/>
</dbReference>
<dbReference type="Gene3D" id="3.40.30.10">
    <property type="entry name" value="Glutaredoxin"/>
    <property type="match status" value="1"/>
</dbReference>
<organism evidence="3 4">
    <name type="scientific">Singulisphaera acidiphila (strain ATCC BAA-1392 / DSM 18658 / VKM B-2454 / MOB10)</name>
    <dbReference type="NCBI Taxonomy" id="886293"/>
    <lineage>
        <taxon>Bacteria</taxon>
        <taxon>Pseudomonadati</taxon>
        <taxon>Planctomycetota</taxon>
        <taxon>Planctomycetia</taxon>
        <taxon>Isosphaerales</taxon>
        <taxon>Isosphaeraceae</taxon>
        <taxon>Singulisphaera</taxon>
    </lineage>
</organism>
<reference evidence="3 4" key="1">
    <citation type="submission" date="2012-02" db="EMBL/GenBank/DDBJ databases">
        <title>Complete sequence of chromosome of Singulisphaera acidiphila DSM 18658.</title>
        <authorList>
            <consortium name="US DOE Joint Genome Institute (JGI-PGF)"/>
            <person name="Lucas S."/>
            <person name="Copeland A."/>
            <person name="Lapidus A."/>
            <person name="Glavina del Rio T."/>
            <person name="Dalin E."/>
            <person name="Tice H."/>
            <person name="Bruce D."/>
            <person name="Goodwin L."/>
            <person name="Pitluck S."/>
            <person name="Peters L."/>
            <person name="Ovchinnikova G."/>
            <person name="Chertkov O."/>
            <person name="Kyrpides N."/>
            <person name="Mavromatis K."/>
            <person name="Ivanova N."/>
            <person name="Brettin T."/>
            <person name="Detter J.C."/>
            <person name="Han C."/>
            <person name="Larimer F."/>
            <person name="Land M."/>
            <person name="Hauser L."/>
            <person name="Markowitz V."/>
            <person name="Cheng J.-F."/>
            <person name="Hugenholtz P."/>
            <person name="Woyke T."/>
            <person name="Wu D."/>
            <person name="Tindall B."/>
            <person name="Pomrenke H."/>
            <person name="Brambilla E."/>
            <person name="Klenk H.-P."/>
            <person name="Eisen J.A."/>
        </authorList>
    </citation>
    <scope>NUCLEOTIDE SEQUENCE [LARGE SCALE GENOMIC DNA]</scope>
    <source>
        <strain evidence="4">ATCC BAA-1392 / DSM 18658 / VKM B-2454 / MOB10</strain>
    </source>
</reference>
<dbReference type="KEGG" id="saci:Sinac_7486"/>
<dbReference type="AlphaFoldDB" id="L0DR86"/>
<name>L0DR86_SINAD</name>
<dbReference type="InterPro" id="IPR029058">
    <property type="entry name" value="AB_hydrolase_fold"/>
</dbReference>
<dbReference type="InterPro" id="IPR050955">
    <property type="entry name" value="Plant_Biomass_Hydrol_Est"/>
</dbReference>
<proteinExistence type="predicted"/>
<sequence length="690" mass="75749">MMACLNDRRRGLAVGLLVPAFVSATALSLWAQHPPDIREYWSIQAEWSGLPRGADEATTDRLAARCLELARKHPGSAGGLSALLVASGRAANTPTGKQAGELLVEQIATADIGNITSAFERASTRPRSLQELPSALLRKARQHPDHPKTPQLIATVCVLTNKPDGGRPPAFYCEAADLIAERYAASPHIGHFCESLGGSAAESLPWSGRFERHLRAILRVNQDRWVRCAAQMALAVTVQTSGEERQPEAETLYEQFCREFDGKHRYRQQNLEEQLVFEARRHLAELRSRAIGMPAPELSGVDLDDRPIGLDDFHGRVVLLNFWGTWCYPCMKLIPHEKALVESLRGRPFDVIGVNCDEDIAKAREVAKQKGMTWRSFRDQVDDQRTITKDWKIIGYPALYLIDHHGIIRKKWFGAPPADELSHAVCVLVDAAQRNVPADAMRPVTAKLLSPTADASAAPVGVPASASTSSGFVDKVYRAQDGSESKYAVFVPKGYDGTKAVPAILSLHGAGSRGSDGKRHLEHGLAKAIRGKADSFPFLVIFPQAREGEGWTAESAGGQRALAILDRVQADYRIDADRIALTGVSMGGQGTWSLAAADPKRWSAIVPMCHGGNTKTAPRLRDLPCWCFHGDADKMISFQQSREMVQAIKDAGGHPLYQEFPGVGHDDCTDRAYSLPDLFEWTLIQDRTKR</sequence>
<dbReference type="STRING" id="886293.Sinac_7486"/>
<protein>
    <submittedName>
        <fullName evidence="3">Putative peptidase</fullName>
    </submittedName>
</protein>
<evidence type="ECO:0000313" key="4">
    <source>
        <dbReference type="Proteomes" id="UP000010798"/>
    </source>
</evidence>
<accession>L0DR86</accession>
<dbReference type="GO" id="GO:0016209">
    <property type="term" value="F:antioxidant activity"/>
    <property type="evidence" value="ECO:0007669"/>
    <property type="project" value="InterPro"/>
</dbReference>
<dbReference type="PROSITE" id="PS51352">
    <property type="entry name" value="THIOREDOXIN_2"/>
    <property type="match status" value="1"/>
</dbReference>
<feature type="domain" description="Thioredoxin" evidence="2">
    <location>
        <begin position="289"/>
        <end position="434"/>
    </location>
</feature>
<dbReference type="RefSeq" id="WP_015250585.1">
    <property type="nucleotide sequence ID" value="NC_019892.1"/>
</dbReference>
<dbReference type="GO" id="GO:0016787">
    <property type="term" value="F:hydrolase activity"/>
    <property type="evidence" value="ECO:0007669"/>
    <property type="project" value="InterPro"/>
</dbReference>
<dbReference type="InterPro" id="IPR002925">
    <property type="entry name" value="Dienelactn_hydro"/>
</dbReference>
<dbReference type="eggNOG" id="COG0526">
    <property type="taxonomic scope" value="Bacteria"/>
</dbReference>
<evidence type="ECO:0000313" key="3">
    <source>
        <dbReference type="EMBL" id="AGA31520.1"/>
    </source>
</evidence>
<dbReference type="PANTHER" id="PTHR43037">
    <property type="entry name" value="UNNAMED PRODUCT-RELATED"/>
    <property type="match status" value="1"/>
</dbReference>
<dbReference type="InterPro" id="IPR036249">
    <property type="entry name" value="Thioredoxin-like_sf"/>
</dbReference>
<dbReference type="SUPFAM" id="SSF53474">
    <property type="entry name" value="alpha/beta-Hydrolases"/>
    <property type="match status" value="1"/>
</dbReference>
<dbReference type="Pfam" id="PF00578">
    <property type="entry name" value="AhpC-TSA"/>
    <property type="match status" value="1"/>
</dbReference>
<dbReference type="HOGENOM" id="CLU_398963_0_0_0"/>
<dbReference type="Proteomes" id="UP000010798">
    <property type="component" value="Chromosome"/>
</dbReference>
<keyword evidence="4" id="KW-1185">Reference proteome</keyword>
<evidence type="ECO:0000259" key="2">
    <source>
        <dbReference type="PROSITE" id="PS51352"/>
    </source>
</evidence>
<dbReference type="Gene3D" id="3.40.50.1820">
    <property type="entry name" value="alpha/beta hydrolase"/>
    <property type="match status" value="1"/>
</dbReference>
<dbReference type="SUPFAM" id="SSF52833">
    <property type="entry name" value="Thioredoxin-like"/>
    <property type="match status" value="1"/>
</dbReference>
<dbReference type="OrthoDB" id="9764953at2"/>